<dbReference type="SUPFAM" id="SSF63418">
    <property type="entry name" value="MurE/MurF N-terminal domain"/>
    <property type="match status" value="1"/>
</dbReference>
<evidence type="ECO:0000256" key="7">
    <source>
        <dbReference type="ARBA" id="ARBA00022984"/>
    </source>
</evidence>
<keyword evidence="2 10" id="KW-0436">Ligase</keyword>
<feature type="domain" description="Mur ligase C-terminal" evidence="13">
    <location>
        <begin position="330"/>
        <end position="444"/>
    </location>
</feature>
<sequence length="461" mass="48038">MMPLWTHAELVAATGGQASGEFDANGVAFDSREIGKGDLFFALKGEATDGHLFVGKAFANGAAGAIVSEPVDFPHILVKDTFAALNDLARAARARMGGKVVGVTGSAGKTGTKEALFAALDRSSRGKAHRSVKSYNNHVGVPLSLARMPRDTVFGIFEMGMNHAGELRALTALVRPHAAIITTIAPAHIEFFKDESGIADAKAEIFEGLLADGTAIIPRDNAHYERLRNAATKYATHIVSFGFSPEADVRLLDHVAGANGETLITAQLPKGALCYGLSQSGEHWMSNSLAVLAAVEAVGGDLAAAGLALAELGGLAGRGARHVIPVQNGSALIIDESYNANPASMAATLAQLGKVDGRKIAVLGTMKELGDKSSEFHRALAEPLSAAKVDFTILVGEEMEILAERLKAGVEGLPEFAHCATAREALELLKSNLRESDTVLVKGSNSMGLSAIVSDLVGGKS</sequence>
<keyword evidence="1 10" id="KW-0963">Cytoplasm</keyword>
<keyword evidence="6 10" id="KW-0133">Cell shape</keyword>
<feature type="domain" description="Mur ligase central" evidence="14">
    <location>
        <begin position="103"/>
        <end position="295"/>
    </location>
</feature>
<dbReference type="OrthoDB" id="9801978at2"/>
<evidence type="ECO:0000259" key="13">
    <source>
        <dbReference type="Pfam" id="PF02875"/>
    </source>
</evidence>
<dbReference type="PANTHER" id="PTHR43024">
    <property type="entry name" value="UDP-N-ACETYLMURAMOYL-TRIPEPTIDE--D-ALANYL-D-ALANINE LIGASE"/>
    <property type="match status" value="1"/>
</dbReference>
<dbReference type="NCBIfam" id="TIGR01143">
    <property type="entry name" value="murF"/>
    <property type="match status" value="1"/>
</dbReference>
<feature type="domain" description="Mur ligase N-terminal catalytic" evidence="12">
    <location>
        <begin position="25"/>
        <end position="76"/>
    </location>
</feature>
<dbReference type="EC" id="6.3.2.10" evidence="10 11"/>
<evidence type="ECO:0000313" key="15">
    <source>
        <dbReference type="EMBL" id="TSB04244.1"/>
    </source>
</evidence>
<evidence type="ECO:0000256" key="5">
    <source>
        <dbReference type="ARBA" id="ARBA00022840"/>
    </source>
</evidence>
<accession>A0A553WHZ2</accession>
<comment type="caution">
    <text evidence="15">The sequence shown here is derived from an EMBL/GenBank/DDBJ whole genome shotgun (WGS) entry which is preliminary data.</text>
</comment>
<proteinExistence type="inferred from homology"/>
<evidence type="ECO:0000313" key="16">
    <source>
        <dbReference type="Proteomes" id="UP000320160"/>
    </source>
</evidence>
<evidence type="ECO:0000256" key="3">
    <source>
        <dbReference type="ARBA" id="ARBA00022618"/>
    </source>
</evidence>
<keyword evidence="3 10" id="KW-0132">Cell division</keyword>
<comment type="caution">
    <text evidence="10">Lacks conserved residue(s) required for the propagation of feature annotation.</text>
</comment>
<comment type="pathway">
    <text evidence="10 11">Cell wall biogenesis; peptidoglycan biosynthesis.</text>
</comment>
<evidence type="ECO:0000256" key="10">
    <source>
        <dbReference type="HAMAP-Rule" id="MF_02019"/>
    </source>
</evidence>
<dbReference type="HAMAP" id="MF_02019">
    <property type="entry name" value="MurF"/>
    <property type="match status" value="1"/>
</dbReference>
<dbReference type="GO" id="GO:0008766">
    <property type="term" value="F:UDP-N-acetylmuramoylalanyl-D-glutamyl-2,6-diaminopimelate-D-alanyl-D-alanine ligase activity"/>
    <property type="evidence" value="ECO:0007669"/>
    <property type="project" value="RHEA"/>
</dbReference>
<dbReference type="SUPFAM" id="SSF53244">
    <property type="entry name" value="MurD-like peptide ligases, peptide-binding domain"/>
    <property type="match status" value="1"/>
</dbReference>
<keyword evidence="8 10" id="KW-0131">Cell cycle</keyword>
<dbReference type="EMBL" id="VKKU01000001">
    <property type="protein sequence ID" value="TSB04244.1"/>
    <property type="molecule type" value="Genomic_DNA"/>
</dbReference>
<evidence type="ECO:0000256" key="2">
    <source>
        <dbReference type="ARBA" id="ARBA00022598"/>
    </source>
</evidence>
<dbReference type="InterPro" id="IPR005863">
    <property type="entry name" value="UDP-N-AcMur_synth"/>
</dbReference>
<keyword evidence="7 10" id="KW-0573">Peptidoglycan synthesis</keyword>
<keyword evidence="4 10" id="KW-0547">Nucleotide-binding</keyword>
<dbReference type="GO" id="GO:0047480">
    <property type="term" value="F:UDP-N-acetylmuramoyl-tripeptide-D-alanyl-D-alanine ligase activity"/>
    <property type="evidence" value="ECO:0007669"/>
    <property type="project" value="UniProtKB-UniRule"/>
</dbReference>
<evidence type="ECO:0000256" key="11">
    <source>
        <dbReference type="RuleBase" id="RU004136"/>
    </source>
</evidence>
<dbReference type="Pfam" id="PF01225">
    <property type="entry name" value="Mur_ligase"/>
    <property type="match status" value="1"/>
</dbReference>
<evidence type="ECO:0000256" key="1">
    <source>
        <dbReference type="ARBA" id="ARBA00022490"/>
    </source>
</evidence>
<dbReference type="UniPathway" id="UPA00219"/>
<reference evidence="15 16" key="1">
    <citation type="submission" date="2019-07" db="EMBL/GenBank/DDBJ databases">
        <authorList>
            <person name="Park M."/>
        </authorList>
    </citation>
    <scope>NUCLEOTIDE SEQUENCE [LARGE SCALE GENOMIC DNA]</scope>
    <source>
        <strain evidence="15 16">KCTC32445</strain>
    </source>
</reference>
<organism evidence="15 16">
    <name type="scientific">Sphingorhabdus contaminans</name>
    <dbReference type="NCBI Taxonomy" id="1343899"/>
    <lineage>
        <taxon>Bacteria</taxon>
        <taxon>Pseudomonadati</taxon>
        <taxon>Pseudomonadota</taxon>
        <taxon>Alphaproteobacteria</taxon>
        <taxon>Sphingomonadales</taxon>
        <taxon>Sphingomonadaceae</taxon>
        <taxon>Sphingorhabdus</taxon>
    </lineage>
</organism>
<evidence type="ECO:0000256" key="9">
    <source>
        <dbReference type="ARBA" id="ARBA00023316"/>
    </source>
</evidence>
<dbReference type="GO" id="GO:0005524">
    <property type="term" value="F:ATP binding"/>
    <property type="evidence" value="ECO:0007669"/>
    <property type="project" value="UniProtKB-UniRule"/>
</dbReference>
<dbReference type="Proteomes" id="UP000320160">
    <property type="component" value="Unassembled WGS sequence"/>
</dbReference>
<evidence type="ECO:0000259" key="14">
    <source>
        <dbReference type="Pfam" id="PF08245"/>
    </source>
</evidence>
<dbReference type="Gene3D" id="3.40.1390.10">
    <property type="entry name" value="MurE/MurF, N-terminal domain"/>
    <property type="match status" value="1"/>
</dbReference>
<dbReference type="InterPro" id="IPR051046">
    <property type="entry name" value="MurCDEF_CellWall_CoF430Synth"/>
</dbReference>
<evidence type="ECO:0000259" key="12">
    <source>
        <dbReference type="Pfam" id="PF01225"/>
    </source>
</evidence>
<dbReference type="InterPro" id="IPR036615">
    <property type="entry name" value="Mur_ligase_C_dom_sf"/>
</dbReference>
<dbReference type="Pfam" id="PF02875">
    <property type="entry name" value="Mur_ligase_C"/>
    <property type="match status" value="1"/>
</dbReference>
<dbReference type="InterPro" id="IPR000713">
    <property type="entry name" value="Mur_ligase_N"/>
</dbReference>
<name>A0A553WHZ2_9SPHN</name>
<dbReference type="AlphaFoldDB" id="A0A553WHZ2"/>
<dbReference type="InterPro" id="IPR004101">
    <property type="entry name" value="Mur_ligase_C"/>
</dbReference>
<comment type="subcellular location">
    <subcellularLocation>
        <location evidence="10 11">Cytoplasm</location>
    </subcellularLocation>
</comment>
<dbReference type="InterPro" id="IPR013221">
    <property type="entry name" value="Mur_ligase_cen"/>
</dbReference>
<dbReference type="GO" id="GO:0005737">
    <property type="term" value="C:cytoplasm"/>
    <property type="evidence" value="ECO:0007669"/>
    <property type="project" value="UniProtKB-SubCell"/>
</dbReference>
<dbReference type="GO" id="GO:0008360">
    <property type="term" value="P:regulation of cell shape"/>
    <property type="evidence" value="ECO:0007669"/>
    <property type="project" value="UniProtKB-KW"/>
</dbReference>
<comment type="catalytic activity">
    <reaction evidence="10 11">
        <text>D-alanyl-D-alanine + UDP-N-acetyl-alpha-D-muramoyl-L-alanyl-gamma-D-glutamyl-meso-2,6-diaminopimelate + ATP = UDP-N-acetyl-alpha-D-muramoyl-L-alanyl-gamma-D-glutamyl-meso-2,6-diaminopimeloyl-D-alanyl-D-alanine + ADP + phosphate + H(+)</text>
        <dbReference type="Rhea" id="RHEA:28374"/>
        <dbReference type="ChEBI" id="CHEBI:15378"/>
        <dbReference type="ChEBI" id="CHEBI:30616"/>
        <dbReference type="ChEBI" id="CHEBI:43474"/>
        <dbReference type="ChEBI" id="CHEBI:57822"/>
        <dbReference type="ChEBI" id="CHEBI:61386"/>
        <dbReference type="ChEBI" id="CHEBI:83905"/>
        <dbReference type="ChEBI" id="CHEBI:456216"/>
        <dbReference type="EC" id="6.3.2.10"/>
    </reaction>
</comment>
<dbReference type="GO" id="GO:0009252">
    <property type="term" value="P:peptidoglycan biosynthetic process"/>
    <property type="evidence" value="ECO:0007669"/>
    <property type="project" value="UniProtKB-UniRule"/>
</dbReference>
<comment type="function">
    <text evidence="10 11">Involved in cell wall formation. Catalyzes the final step in the synthesis of UDP-N-acetylmuramoyl-pentapeptide, the precursor of murein.</text>
</comment>
<dbReference type="RefSeq" id="WP_143775116.1">
    <property type="nucleotide sequence ID" value="NZ_VKKU01000001.1"/>
</dbReference>
<keyword evidence="5 10" id="KW-0067">ATP-binding</keyword>
<dbReference type="Gene3D" id="3.40.1190.10">
    <property type="entry name" value="Mur-like, catalytic domain"/>
    <property type="match status" value="1"/>
</dbReference>
<dbReference type="InterPro" id="IPR036565">
    <property type="entry name" value="Mur-like_cat_sf"/>
</dbReference>
<protein>
    <recommendedName>
        <fullName evidence="10 11">UDP-N-acetylmuramoyl-tripeptide--D-alanyl-D-alanine ligase</fullName>
        <ecNumber evidence="10 11">6.3.2.10</ecNumber>
    </recommendedName>
    <alternativeName>
        <fullName evidence="10">D-alanyl-D-alanine-adding enzyme</fullName>
    </alternativeName>
</protein>
<comment type="similarity">
    <text evidence="10">Belongs to the MurCDEF family. MurF subfamily.</text>
</comment>
<dbReference type="InterPro" id="IPR035911">
    <property type="entry name" value="MurE/MurF_N"/>
</dbReference>
<dbReference type="Gene3D" id="3.90.190.20">
    <property type="entry name" value="Mur ligase, C-terminal domain"/>
    <property type="match status" value="1"/>
</dbReference>
<evidence type="ECO:0000256" key="8">
    <source>
        <dbReference type="ARBA" id="ARBA00023306"/>
    </source>
</evidence>
<evidence type="ECO:0000256" key="4">
    <source>
        <dbReference type="ARBA" id="ARBA00022741"/>
    </source>
</evidence>
<dbReference type="PANTHER" id="PTHR43024:SF1">
    <property type="entry name" value="UDP-N-ACETYLMURAMOYL-TRIPEPTIDE--D-ALANYL-D-ALANINE LIGASE"/>
    <property type="match status" value="1"/>
</dbReference>
<dbReference type="GO" id="GO:0051301">
    <property type="term" value="P:cell division"/>
    <property type="evidence" value="ECO:0007669"/>
    <property type="project" value="UniProtKB-KW"/>
</dbReference>
<gene>
    <name evidence="10" type="primary">murF</name>
    <name evidence="15" type="ORF">FOM92_02075</name>
</gene>
<dbReference type="GO" id="GO:0071555">
    <property type="term" value="P:cell wall organization"/>
    <property type="evidence" value="ECO:0007669"/>
    <property type="project" value="UniProtKB-KW"/>
</dbReference>
<keyword evidence="9 10" id="KW-0961">Cell wall biogenesis/degradation</keyword>
<dbReference type="SUPFAM" id="SSF53623">
    <property type="entry name" value="MurD-like peptide ligases, catalytic domain"/>
    <property type="match status" value="1"/>
</dbReference>
<dbReference type="Pfam" id="PF08245">
    <property type="entry name" value="Mur_ligase_M"/>
    <property type="match status" value="1"/>
</dbReference>
<evidence type="ECO:0000256" key="6">
    <source>
        <dbReference type="ARBA" id="ARBA00022960"/>
    </source>
</evidence>
<keyword evidence="16" id="KW-1185">Reference proteome</keyword>